<dbReference type="Gene3D" id="3.40.50.300">
    <property type="entry name" value="P-loop containing nucleotide triphosphate hydrolases"/>
    <property type="match status" value="1"/>
</dbReference>
<dbReference type="Pfam" id="PF01713">
    <property type="entry name" value="Smr"/>
    <property type="match status" value="1"/>
</dbReference>
<dbReference type="InterPro" id="IPR036063">
    <property type="entry name" value="Smr_dom_sf"/>
</dbReference>
<feature type="region of interest" description="Disordered" evidence="1">
    <location>
        <begin position="423"/>
        <end position="476"/>
    </location>
</feature>
<dbReference type="EMBL" id="CP119895">
    <property type="protein sequence ID" value="WFD27310.1"/>
    <property type="molecule type" value="Genomic_DNA"/>
</dbReference>
<proteinExistence type="predicted"/>
<evidence type="ECO:0000256" key="1">
    <source>
        <dbReference type="SAM" id="MobiDB-lite"/>
    </source>
</evidence>
<feature type="domain" description="Smr" evidence="2">
    <location>
        <begin position="569"/>
        <end position="645"/>
    </location>
</feature>
<dbReference type="SUPFAM" id="SSF160443">
    <property type="entry name" value="SMR domain-like"/>
    <property type="match status" value="1"/>
</dbReference>
<dbReference type="GO" id="GO:0004386">
    <property type="term" value="F:helicase activity"/>
    <property type="evidence" value="ECO:0007669"/>
    <property type="project" value="UniProtKB-KW"/>
</dbReference>
<keyword evidence="5" id="KW-1185">Reference proteome</keyword>
<feature type="domain" description="Helicase C-terminal" evidence="3">
    <location>
        <begin position="29"/>
        <end position="187"/>
    </location>
</feature>
<dbReference type="PANTHER" id="PTHR47417">
    <property type="entry name" value="SMR DOMAIN-CONTAINING PROTEIN YPL199C"/>
    <property type="match status" value="1"/>
</dbReference>
<keyword evidence="4" id="KW-0378">Hydrolase</keyword>
<dbReference type="SMART" id="SM00490">
    <property type="entry name" value="HELICc"/>
    <property type="match status" value="1"/>
</dbReference>
<dbReference type="SMART" id="SM01162">
    <property type="entry name" value="DUF1771"/>
    <property type="match status" value="1"/>
</dbReference>
<dbReference type="PROSITE" id="PS50828">
    <property type="entry name" value="SMR"/>
    <property type="match status" value="1"/>
</dbReference>
<protein>
    <submittedName>
        <fullName evidence="4">ATP-dependent helicase IRC3</fullName>
    </submittedName>
</protein>
<dbReference type="SUPFAM" id="SSF52540">
    <property type="entry name" value="P-loop containing nucleoside triphosphate hydrolases"/>
    <property type="match status" value="1"/>
</dbReference>
<dbReference type="InterPro" id="IPR001650">
    <property type="entry name" value="Helicase_C-like"/>
</dbReference>
<dbReference type="Gene3D" id="3.30.1370.110">
    <property type="match status" value="1"/>
</dbReference>
<dbReference type="InterPro" id="IPR053020">
    <property type="entry name" value="Smr_domain_protein"/>
</dbReference>
<dbReference type="InterPro" id="IPR027417">
    <property type="entry name" value="P-loop_NTPase"/>
</dbReference>
<keyword evidence="4" id="KW-0067">ATP-binding</keyword>
<evidence type="ECO:0000259" key="2">
    <source>
        <dbReference type="PROSITE" id="PS50828"/>
    </source>
</evidence>
<keyword evidence="4" id="KW-0547">Nucleotide-binding</keyword>
<accession>A0AAF0J7R2</accession>
<dbReference type="AlphaFoldDB" id="A0AAF0J7R2"/>
<dbReference type="InterPro" id="IPR013899">
    <property type="entry name" value="DUF1771"/>
</dbReference>
<dbReference type="Proteomes" id="UP001213623">
    <property type="component" value="Chromosome 4"/>
</dbReference>
<dbReference type="CDD" id="cd18799">
    <property type="entry name" value="SF2_C_EcoAI-like"/>
    <property type="match status" value="1"/>
</dbReference>
<organism evidence="4 5">
    <name type="scientific">Malassezia nana</name>
    <dbReference type="NCBI Taxonomy" id="180528"/>
    <lineage>
        <taxon>Eukaryota</taxon>
        <taxon>Fungi</taxon>
        <taxon>Dikarya</taxon>
        <taxon>Basidiomycota</taxon>
        <taxon>Ustilaginomycotina</taxon>
        <taxon>Malasseziomycetes</taxon>
        <taxon>Malasseziales</taxon>
        <taxon>Malasseziaceae</taxon>
        <taxon>Malassezia</taxon>
    </lineage>
</organism>
<evidence type="ECO:0000313" key="5">
    <source>
        <dbReference type="Proteomes" id="UP001213623"/>
    </source>
</evidence>
<sequence length="673" mass="74443">MAQVALTPSDYVTSSLAKVVNQPDITSLVVRSWIDVAWKNRVSTLVFAVDIQHISAVVQEFQTRGVDARAVHSAMPPSEREQVLAAFRRREFPVLVNCGLYILFTAAILTEGADIPHIDCVLLLRPTKSRNLYAQMLGRGMRLAPEKKDCLIMDVVGNTQNELVCSPTLYGLEERVDFLVDSDRPSELPLLPTRGSSATSSSPTSFLDAPTDVSFVDIDDPRELQRAMSANAAASLEKWTSFAWVDCGSSLYILGSWDGAYLRLSKEGTQWVGHYITRNPGFWKDYAAGLPTSSPYFKRKVLASEDFLHAIHAAETFMTKLCQSHQRSPKWFWRSARWRAMPATARSRALLQRSLSQGGNTEAMVPPDITQGAVQRALIRLKHGGKTNWKMAMKRRNKAQSRVRAQTVQALLVGFILKKFRRRGKNSTQAAPPPQPPNYPPPTSGGPWAPNAYNAYPQGYQPGNEAPGGPSANSAQILGTDDIHRFDDNNVNAQNPQYKELRNKARSEGDKMANAFAASKQAYAQGDGARAKQLSDEGNMHKRNMEQLNEQARMWIFAANNADSPPDTVDLHGLYVKEALAKTEEAIQKAQAQNYPQLKLIVGKGMHSRDHVAHIKPAVEDLLRKYGIAAHVDQQNKGMVIVDLRGPSGDGSAPFTRDIAQQATGNEQECIIM</sequence>
<name>A0AAF0J7R2_9BASI</name>
<dbReference type="PANTHER" id="PTHR47417:SF1">
    <property type="entry name" value="SMR DOMAIN-CONTAINING PROTEIN YPL199C"/>
    <property type="match status" value="1"/>
</dbReference>
<evidence type="ECO:0000313" key="4">
    <source>
        <dbReference type="EMBL" id="WFD27310.1"/>
    </source>
</evidence>
<reference evidence="4" key="1">
    <citation type="submission" date="2023-03" db="EMBL/GenBank/DDBJ databases">
        <title>Mating type loci evolution in Malassezia.</title>
        <authorList>
            <person name="Coelho M.A."/>
        </authorList>
    </citation>
    <scope>NUCLEOTIDE SEQUENCE</scope>
    <source>
        <strain evidence="4">CBS 9557</strain>
    </source>
</reference>
<dbReference type="SMART" id="SM00463">
    <property type="entry name" value="SMR"/>
    <property type="match status" value="1"/>
</dbReference>
<dbReference type="Pfam" id="PF00271">
    <property type="entry name" value="Helicase_C"/>
    <property type="match status" value="1"/>
</dbReference>
<dbReference type="Pfam" id="PF08590">
    <property type="entry name" value="DUF1771"/>
    <property type="match status" value="1"/>
</dbReference>
<dbReference type="InterPro" id="IPR002625">
    <property type="entry name" value="Smr_dom"/>
</dbReference>
<evidence type="ECO:0000259" key="3">
    <source>
        <dbReference type="PROSITE" id="PS51194"/>
    </source>
</evidence>
<gene>
    <name evidence="4" type="primary">irc3</name>
    <name evidence="4" type="ORF">MNAN1_002306</name>
</gene>
<keyword evidence="4" id="KW-0347">Helicase</keyword>
<feature type="compositionally biased region" description="Pro residues" evidence="1">
    <location>
        <begin position="431"/>
        <end position="444"/>
    </location>
</feature>
<dbReference type="PROSITE" id="PS51194">
    <property type="entry name" value="HELICASE_CTER"/>
    <property type="match status" value="1"/>
</dbReference>